<dbReference type="Pfam" id="PF00653">
    <property type="entry name" value="BIR"/>
    <property type="match status" value="2"/>
</dbReference>
<feature type="region of interest" description="Disordered" evidence="3">
    <location>
        <begin position="620"/>
        <end position="673"/>
    </location>
</feature>
<keyword evidence="7" id="KW-1185">Reference proteome</keyword>
<dbReference type="PROSITE" id="PS50137">
    <property type="entry name" value="DS_RBD"/>
    <property type="match status" value="1"/>
</dbReference>
<dbReference type="SUPFAM" id="SSF57924">
    <property type="entry name" value="Inhibitor of apoptosis (IAP) repeat"/>
    <property type="match status" value="2"/>
</dbReference>
<evidence type="ECO:0000256" key="2">
    <source>
        <dbReference type="PROSITE-ProRule" id="PRU00266"/>
    </source>
</evidence>
<dbReference type="PROSITE" id="PS50174">
    <property type="entry name" value="G_PATCH"/>
    <property type="match status" value="1"/>
</dbReference>
<dbReference type="PROSITE" id="PS50143">
    <property type="entry name" value="BIR_REPEAT_2"/>
    <property type="match status" value="2"/>
</dbReference>
<feature type="compositionally biased region" description="Basic residues" evidence="3">
    <location>
        <begin position="475"/>
        <end position="490"/>
    </location>
</feature>
<organism evidence="6 7">
    <name type="scientific">Vespula germanica</name>
    <name type="common">German yellow jacket</name>
    <name type="synonym">Paravespula germanica</name>
    <dbReference type="NCBI Taxonomy" id="30212"/>
    <lineage>
        <taxon>Eukaryota</taxon>
        <taxon>Metazoa</taxon>
        <taxon>Ecdysozoa</taxon>
        <taxon>Arthropoda</taxon>
        <taxon>Hexapoda</taxon>
        <taxon>Insecta</taxon>
        <taxon>Pterygota</taxon>
        <taxon>Neoptera</taxon>
        <taxon>Endopterygota</taxon>
        <taxon>Hymenoptera</taxon>
        <taxon>Apocrita</taxon>
        <taxon>Aculeata</taxon>
        <taxon>Vespoidea</taxon>
        <taxon>Vespidae</taxon>
        <taxon>Vespinae</taxon>
        <taxon>Vespula</taxon>
    </lineage>
</organism>
<dbReference type="SUPFAM" id="SSF54768">
    <property type="entry name" value="dsRNA-binding domain-like"/>
    <property type="match status" value="1"/>
</dbReference>
<sequence length="1146" mass="128924">MTNIVQQNNFPHSLHPLKKSENLPPPLQVPLQTRTEVNNLDYRFEAIRLKSFQNWPVSFIEPRILAAAGFYYMGKTDRVKCFECETEIYKWEKGDIPMIDHERSSPNCRFVRNIPCGNVPIDVDSASVILPSPRSQDVCGIHDMEMLPEPDQKYMEQDFSHNKLRSLGLERPRPPAYPKYVNLESRLRTFDTWPKSSPPYKEELADAGFFYTGREDQTLCFHCGGGLKDWEPEDDPWDQHSKWFSKCYYLLVVKGEEYVNTVTQQCVVSSSRKETLNLKLPSYIQKIGHTSMQIEQPQEEISEKTNLKNNPGSSINSSNSSTESSSSTSCGFTTENKHDLYNKNEDKYKGDGRLCKICYNAEMSIVFLPCKHMISCGVGAVKIKSEPGLPEKSSNEILTELFSTFDADEGIVSPENSDQQVPDAIVKAEKKEKTQMEKRKKKSKKKHKHKEKKHKKRSKHTSSDSNNSDIESTVSKKKKKHKKKSKRKHESHSSKSSESDEPKSKIAKVDTNVSLTEEQNIGVDVSDKERVDDVQSREIASIKEETNSTNVCTIHTKEDRDLGSPKLPPIPKKIDDEFEESVLPKILDKPKQPVQGKIIIKDLKNSIVYNETVKEIENKEKAKAARMEDGELTDSSNNNRTPTLSPTPPPCNSFRSPTLSPDDTLKSESTGPLKSKNDLRLILREKEKKRLEVTGKSRNYVEVVIHKKEIDQTLKHVLIVVEVETEKNILIEVRRDVTEIEASNDENWEEVGKGRGTKVVVEIGVGTSIQEEEVEVKKGNFCKSLSKSEALGELSNLSSEEDGSESEKGFHHPFLLKERPSPIVMNIRNAKQLPTKTFQEKTAESSNQLRLQFPVSSGQHHRKTESEWIPVTPKKPEQKKPFVPASMPTEPISTVPKTCPVQPVQSIQPVVFPRTSMAGPVDIGSIVSQRLAAMRKLRENPNDVGALNEMYRAQNEMRTWAESKQMPGQFTGSTGAKVLSPAELTSGYQAWAHKDQLVSAQPVSGGMGMALLQKMGWRPGEGLGKNKEGTLEPLQLEVKLDKRGLISEQDIGQKTNKTAKPIVPAIKTLEGKHPVSLLGEYCSKRKLGAPVYELCFECGPDHRKNFLFKVKVNGIEYKPSVASPNKKQAKAEAAQICLQTLGLLSS</sequence>
<dbReference type="Pfam" id="PF01585">
    <property type="entry name" value="G-patch"/>
    <property type="match status" value="1"/>
</dbReference>
<feature type="domain" description="G-patch" evidence="5">
    <location>
        <begin position="1004"/>
        <end position="1050"/>
    </location>
</feature>
<feature type="compositionally biased region" description="Basic residues" evidence="3">
    <location>
        <begin position="438"/>
        <end position="460"/>
    </location>
</feature>
<protein>
    <submittedName>
        <fullName evidence="6">Uncharacterized protein</fullName>
    </submittedName>
</protein>
<dbReference type="FunFam" id="1.10.1170.10:FF:000003">
    <property type="entry name" value="E3 ubiquitin-protein ligase XIAP"/>
    <property type="match status" value="1"/>
</dbReference>
<dbReference type="Pfam" id="PF14709">
    <property type="entry name" value="DND1_DSRM"/>
    <property type="match status" value="1"/>
</dbReference>
<dbReference type="Gene3D" id="3.30.40.10">
    <property type="entry name" value="Zinc/RING finger domain, C3HC4 (zinc finger)"/>
    <property type="match status" value="1"/>
</dbReference>
<dbReference type="InterPro" id="IPR001370">
    <property type="entry name" value="BIR_rpt"/>
</dbReference>
<dbReference type="Gene3D" id="3.30.160.20">
    <property type="match status" value="1"/>
</dbReference>
<dbReference type="PANTHER" id="PTHR46528:SF1">
    <property type="entry name" value="PROTEIN SON"/>
    <property type="match status" value="1"/>
</dbReference>
<gene>
    <name evidence="6" type="ORF">HZH68_007033</name>
</gene>
<dbReference type="InterPro" id="IPR032922">
    <property type="entry name" value="SON"/>
</dbReference>
<dbReference type="PANTHER" id="PTHR46528">
    <property type="entry name" value="PROTEIN SON"/>
    <property type="match status" value="1"/>
</dbReference>
<dbReference type="AlphaFoldDB" id="A0A834K6N9"/>
<evidence type="ECO:0000259" key="5">
    <source>
        <dbReference type="PROSITE" id="PS50174"/>
    </source>
</evidence>
<dbReference type="CDD" id="cd00022">
    <property type="entry name" value="BIR"/>
    <property type="match status" value="2"/>
</dbReference>
<keyword evidence="1" id="KW-0053">Apoptosis</keyword>
<dbReference type="Pfam" id="PF13920">
    <property type="entry name" value="zf-C3HC4_3"/>
    <property type="match status" value="1"/>
</dbReference>
<dbReference type="SMART" id="SM00238">
    <property type="entry name" value="BIR"/>
    <property type="match status" value="2"/>
</dbReference>
<feature type="compositionally biased region" description="Polar residues" evidence="3">
    <location>
        <begin position="653"/>
        <end position="672"/>
    </location>
</feature>
<dbReference type="InterPro" id="IPR014720">
    <property type="entry name" value="dsRBD_dom"/>
</dbReference>
<accession>A0A834K6N9</accession>
<proteinExistence type="predicted"/>
<feature type="domain" description="DRBM" evidence="4">
    <location>
        <begin position="1073"/>
        <end position="1143"/>
    </location>
</feature>
<dbReference type="CDD" id="cd19870">
    <property type="entry name" value="DSRM_SON-like"/>
    <property type="match status" value="1"/>
</dbReference>
<dbReference type="SMART" id="SM00358">
    <property type="entry name" value="DSRM"/>
    <property type="match status" value="1"/>
</dbReference>
<dbReference type="GO" id="GO:0006915">
    <property type="term" value="P:apoptotic process"/>
    <property type="evidence" value="ECO:0007669"/>
    <property type="project" value="UniProtKB-KW"/>
</dbReference>
<feature type="region of interest" description="Disordered" evidence="3">
    <location>
        <begin position="296"/>
        <end position="332"/>
    </location>
</feature>
<name>A0A834K6N9_VESGE</name>
<evidence type="ECO:0000256" key="1">
    <source>
        <dbReference type="ARBA" id="ARBA00022703"/>
    </source>
</evidence>
<feature type="region of interest" description="Disordered" evidence="3">
    <location>
        <begin position="430"/>
        <end position="532"/>
    </location>
</feature>
<dbReference type="PROSITE" id="PS01282">
    <property type="entry name" value="BIR_REPEAT_1"/>
    <property type="match status" value="2"/>
</dbReference>
<dbReference type="Gene3D" id="1.10.1170.10">
    <property type="entry name" value="Inhibitor Of Apoptosis Protein (2mihbC-IAP-1), Chain A"/>
    <property type="match status" value="2"/>
</dbReference>
<feature type="region of interest" description="Disordered" evidence="3">
    <location>
        <begin position="550"/>
        <end position="575"/>
    </location>
</feature>
<evidence type="ECO:0000313" key="7">
    <source>
        <dbReference type="Proteomes" id="UP000617340"/>
    </source>
</evidence>
<evidence type="ECO:0000313" key="6">
    <source>
        <dbReference type="EMBL" id="KAF7401213.1"/>
    </source>
</evidence>
<keyword evidence="2" id="KW-0694">RNA-binding</keyword>
<dbReference type="GO" id="GO:0051726">
    <property type="term" value="P:regulation of cell cycle"/>
    <property type="evidence" value="ECO:0007669"/>
    <property type="project" value="InterPro"/>
</dbReference>
<feature type="compositionally biased region" description="Low complexity" evidence="3">
    <location>
        <begin position="313"/>
        <end position="329"/>
    </location>
</feature>
<dbReference type="EMBL" id="JACSDZ010000006">
    <property type="protein sequence ID" value="KAF7401213.1"/>
    <property type="molecule type" value="Genomic_DNA"/>
</dbReference>
<reference evidence="6" key="1">
    <citation type="journal article" date="2020" name="G3 (Bethesda)">
        <title>High-Quality Assemblies for Three Invasive Social Wasps from the &lt;i&gt;Vespula&lt;/i&gt; Genus.</title>
        <authorList>
            <person name="Harrop T.W.R."/>
            <person name="Guhlin J."/>
            <person name="McLaughlin G.M."/>
            <person name="Permina E."/>
            <person name="Stockwell P."/>
            <person name="Gilligan J."/>
            <person name="Le Lec M.F."/>
            <person name="Gruber M.A.M."/>
            <person name="Quinn O."/>
            <person name="Lovegrove M."/>
            <person name="Duncan E.J."/>
            <person name="Remnant E.J."/>
            <person name="Van Eeckhoven J."/>
            <person name="Graham B."/>
            <person name="Knapp R.A."/>
            <person name="Langford K.W."/>
            <person name="Kronenberg Z."/>
            <person name="Press M.O."/>
            <person name="Eacker S.M."/>
            <person name="Wilson-Rankin E.E."/>
            <person name="Purcell J."/>
            <person name="Lester P.J."/>
            <person name="Dearden P.K."/>
        </authorList>
    </citation>
    <scope>NUCLEOTIDE SEQUENCE</scope>
    <source>
        <strain evidence="6">Linc-1</strain>
    </source>
</reference>
<feature type="compositionally biased region" description="Basic and acidic residues" evidence="3">
    <location>
        <begin position="491"/>
        <end position="508"/>
    </location>
</feature>
<dbReference type="GO" id="GO:0003723">
    <property type="term" value="F:RNA binding"/>
    <property type="evidence" value="ECO:0007669"/>
    <property type="project" value="UniProtKB-UniRule"/>
</dbReference>
<comment type="caution">
    <text evidence="6">The sequence shown here is derived from an EMBL/GenBank/DDBJ whole genome shotgun (WGS) entry which is preliminary data.</text>
</comment>
<dbReference type="SMART" id="SM00443">
    <property type="entry name" value="G_patch"/>
    <property type="match status" value="1"/>
</dbReference>
<dbReference type="InterPro" id="IPR013083">
    <property type="entry name" value="Znf_RING/FYVE/PHD"/>
</dbReference>
<dbReference type="InterPro" id="IPR000467">
    <property type="entry name" value="G_patch_dom"/>
</dbReference>
<evidence type="ECO:0000259" key="4">
    <source>
        <dbReference type="PROSITE" id="PS50137"/>
    </source>
</evidence>
<feature type="compositionally biased region" description="Polar residues" evidence="3">
    <location>
        <begin position="633"/>
        <end position="644"/>
    </location>
</feature>
<feature type="compositionally biased region" description="Polar residues" evidence="3">
    <location>
        <begin position="464"/>
        <end position="473"/>
    </location>
</feature>
<dbReference type="Proteomes" id="UP000617340">
    <property type="component" value="Unassembled WGS sequence"/>
</dbReference>
<dbReference type="GO" id="GO:0048024">
    <property type="term" value="P:regulation of mRNA splicing, via spliceosome"/>
    <property type="evidence" value="ECO:0007669"/>
    <property type="project" value="TreeGrafter"/>
</dbReference>
<feature type="compositionally biased region" description="Basic and acidic residues" evidence="3">
    <location>
        <begin position="620"/>
        <end position="629"/>
    </location>
</feature>
<evidence type="ECO:0000256" key="3">
    <source>
        <dbReference type="SAM" id="MobiDB-lite"/>
    </source>
</evidence>